<protein>
    <submittedName>
        <fullName evidence="1">Copper resistance protein B</fullName>
    </submittedName>
</protein>
<dbReference type="SUPFAM" id="SSF103515">
    <property type="entry name" value="Autotransporter"/>
    <property type="match status" value="1"/>
</dbReference>
<dbReference type="Gene3D" id="2.40.128.130">
    <property type="entry name" value="Autotransporter beta-domain"/>
    <property type="match status" value="1"/>
</dbReference>
<sequence>MNLRKYITTVGVFTVISSGMAVSQHEGHNMSESMAMPEDYRSPPAQVPEGQPIRKYAIDDEGTGATNFGVAPVHDNMLFYMFRADRFEYRSFDEGEALLWDVQAWVGRDYNKLFFESEGEYSLDEDSFESVQTELLYGRAISSFWDFRAGLRYDFEPSPERAFAVVGVQGLAPQWFEVDANFYLSEDGDLSFGMEAEYDILLTQRLILQPRMEIEIAAQDVKEYGTYAGFTDVELGLRLRYEISRKFAPYIGVSWESALGETANRIESSGGDPDTTAFVTGIKFWF</sequence>
<proteinExistence type="predicted"/>
<dbReference type="EMBL" id="JARXIC010000021">
    <property type="protein sequence ID" value="MDQ8195293.1"/>
    <property type="molecule type" value="Genomic_DNA"/>
</dbReference>
<dbReference type="InterPro" id="IPR007939">
    <property type="entry name" value="Cu-R_B_prcur"/>
</dbReference>
<organism evidence="1 2">
    <name type="scientific">Thalassobacterium sedimentorum</name>
    <dbReference type="NCBI Taxonomy" id="3041258"/>
    <lineage>
        <taxon>Bacteria</taxon>
        <taxon>Pseudomonadati</taxon>
        <taxon>Verrucomicrobiota</taxon>
        <taxon>Opitutia</taxon>
        <taxon>Puniceicoccales</taxon>
        <taxon>Coraliomargaritaceae</taxon>
        <taxon>Thalassobacterium</taxon>
    </lineage>
</organism>
<gene>
    <name evidence="1" type="ORF">QEH59_12710</name>
</gene>
<dbReference type="Proteomes" id="UP001243717">
    <property type="component" value="Unassembled WGS sequence"/>
</dbReference>
<comment type="caution">
    <text evidence="1">The sequence shown here is derived from an EMBL/GenBank/DDBJ whole genome shotgun (WGS) entry which is preliminary data.</text>
</comment>
<dbReference type="Pfam" id="PF05275">
    <property type="entry name" value="CopB"/>
    <property type="match status" value="1"/>
</dbReference>
<evidence type="ECO:0000313" key="1">
    <source>
        <dbReference type="EMBL" id="MDQ8195293.1"/>
    </source>
</evidence>
<dbReference type="InterPro" id="IPR036709">
    <property type="entry name" value="Autotransporte_beta_dom_sf"/>
</dbReference>
<keyword evidence="2" id="KW-1185">Reference proteome</keyword>
<accession>A0ABU1ANV6</accession>
<reference evidence="1 2" key="1">
    <citation type="submission" date="2023-04" db="EMBL/GenBank/DDBJ databases">
        <title>A novel bacteria isolated from coastal sediment.</title>
        <authorList>
            <person name="Liu X.-J."/>
            <person name="Du Z.-J."/>
        </authorList>
    </citation>
    <scope>NUCLEOTIDE SEQUENCE [LARGE SCALE GENOMIC DNA]</scope>
    <source>
        <strain evidence="1 2">SDUM461004</strain>
    </source>
</reference>
<name>A0ABU1ANV6_9BACT</name>
<dbReference type="RefSeq" id="WP_308985749.1">
    <property type="nucleotide sequence ID" value="NZ_JARXIC010000021.1"/>
</dbReference>
<evidence type="ECO:0000313" key="2">
    <source>
        <dbReference type="Proteomes" id="UP001243717"/>
    </source>
</evidence>